<dbReference type="PANTHER" id="PTHR37445:SF3">
    <property type="entry name" value="ZINC FINGER PHD-TYPE DOMAIN-CONTAINING PROTEIN"/>
    <property type="match status" value="1"/>
</dbReference>
<organism evidence="7 8">
    <name type="scientific">Sitophilus oryzae</name>
    <name type="common">Rice weevil</name>
    <name type="synonym">Curculio oryzae</name>
    <dbReference type="NCBI Taxonomy" id="7048"/>
    <lineage>
        <taxon>Eukaryota</taxon>
        <taxon>Metazoa</taxon>
        <taxon>Ecdysozoa</taxon>
        <taxon>Arthropoda</taxon>
        <taxon>Hexapoda</taxon>
        <taxon>Insecta</taxon>
        <taxon>Pterygota</taxon>
        <taxon>Neoptera</taxon>
        <taxon>Endopterygota</taxon>
        <taxon>Coleoptera</taxon>
        <taxon>Polyphaga</taxon>
        <taxon>Cucujiformia</taxon>
        <taxon>Curculionidae</taxon>
        <taxon>Dryophthorinae</taxon>
        <taxon>Sitophilus</taxon>
    </lineage>
</organism>
<dbReference type="RefSeq" id="XP_030767173.1">
    <property type="nucleotide sequence ID" value="XM_030911313.1"/>
</dbReference>
<feature type="domain" description="PHD-type" evidence="6">
    <location>
        <begin position="8"/>
        <end position="69"/>
    </location>
</feature>
<dbReference type="PROSITE" id="PS01359">
    <property type="entry name" value="ZF_PHD_1"/>
    <property type="match status" value="1"/>
</dbReference>
<reference evidence="8" key="1">
    <citation type="submission" date="2025-08" db="UniProtKB">
        <authorList>
            <consortium name="RefSeq"/>
        </authorList>
    </citation>
    <scope>IDENTIFICATION</scope>
</reference>
<feature type="region of interest" description="Disordered" evidence="5">
    <location>
        <begin position="76"/>
        <end position="98"/>
    </location>
</feature>
<dbReference type="PROSITE" id="PS50016">
    <property type="entry name" value="ZF_PHD_2"/>
    <property type="match status" value="1"/>
</dbReference>
<evidence type="ECO:0000256" key="2">
    <source>
        <dbReference type="ARBA" id="ARBA00022771"/>
    </source>
</evidence>
<evidence type="ECO:0000313" key="8">
    <source>
        <dbReference type="RefSeq" id="XP_030767173.1"/>
    </source>
</evidence>
<dbReference type="AlphaFoldDB" id="A0A6J2YSU0"/>
<keyword evidence="1" id="KW-0479">Metal-binding</keyword>
<proteinExistence type="predicted"/>
<evidence type="ECO:0000256" key="5">
    <source>
        <dbReference type="SAM" id="MobiDB-lite"/>
    </source>
</evidence>
<dbReference type="GO" id="GO:0008270">
    <property type="term" value="F:zinc ion binding"/>
    <property type="evidence" value="ECO:0007669"/>
    <property type="project" value="UniProtKB-KW"/>
</dbReference>
<dbReference type="InterPro" id="IPR011011">
    <property type="entry name" value="Znf_FYVE_PHD"/>
</dbReference>
<keyword evidence="7" id="KW-1185">Reference proteome</keyword>
<protein>
    <submittedName>
        <fullName evidence="8">Uncharacterized protein LOC115890948</fullName>
    </submittedName>
</protein>
<dbReference type="InterPro" id="IPR019787">
    <property type="entry name" value="Znf_PHD-finger"/>
</dbReference>
<dbReference type="PANTHER" id="PTHR37445">
    <property type="entry name" value="PROTEIN CBG24663"/>
    <property type="match status" value="1"/>
</dbReference>
<dbReference type="SUPFAM" id="SSF57903">
    <property type="entry name" value="FYVE/PHD zinc finger"/>
    <property type="match status" value="1"/>
</dbReference>
<dbReference type="Gene3D" id="3.30.40.10">
    <property type="entry name" value="Zinc/RING finger domain, C3HC4 (zinc finger)"/>
    <property type="match status" value="1"/>
</dbReference>
<name>A0A6J2YSU0_SITOR</name>
<gene>
    <name evidence="8" type="primary">LOC115890948</name>
</gene>
<evidence type="ECO:0000256" key="4">
    <source>
        <dbReference type="PROSITE-ProRule" id="PRU00146"/>
    </source>
</evidence>
<dbReference type="OrthoDB" id="6738932at2759"/>
<dbReference type="KEGG" id="soy:115890948"/>
<dbReference type="GeneID" id="115890948"/>
<dbReference type="Proteomes" id="UP000504635">
    <property type="component" value="Unplaced"/>
</dbReference>
<dbReference type="InterPro" id="IPR013083">
    <property type="entry name" value="Znf_RING/FYVE/PHD"/>
</dbReference>
<keyword evidence="3" id="KW-0862">Zinc</keyword>
<accession>A0A6J2YSU0</accession>
<sequence length="326" mass="36236">MASSRNDQMRCSHCEKTVRVNSPSISCSSCLSWFHKGCSGLTNPEFNKQASLWNKSKATTWTCQPCMDETLLQSGRRTNTKTKSRRSIGPGAALPEDVPENDQISLRDIMNKLLQIESQYSDLLSKYNEQIKINAELNTEIAEIKCQLSACNGPAATSSASMATDDLLRELHDREKRRGNFIIFGQPDSNSESISDQDKVTALNVLNSTLPNNSVDPVSIRTFRLGKFAQNKSRPIKVICGSQISQRVLSNSKILRNTPNLSSLSISSDKTPKQLQEYRETKQRLIDRLAAGESNLKIKYVNGSPRIVSVDVNHLNFQGTQIISPA</sequence>
<evidence type="ECO:0000313" key="7">
    <source>
        <dbReference type="Proteomes" id="UP000504635"/>
    </source>
</evidence>
<evidence type="ECO:0000256" key="1">
    <source>
        <dbReference type="ARBA" id="ARBA00022723"/>
    </source>
</evidence>
<dbReference type="InterPro" id="IPR001965">
    <property type="entry name" value="Znf_PHD"/>
</dbReference>
<evidence type="ECO:0000259" key="6">
    <source>
        <dbReference type="PROSITE" id="PS50016"/>
    </source>
</evidence>
<dbReference type="InterPro" id="IPR019786">
    <property type="entry name" value="Zinc_finger_PHD-type_CS"/>
</dbReference>
<keyword evidence="2 4" id="KW-0863">Zinc-finger</keyword>
<dbReference type="SMART" id="SM00249">
    <property type="entry name" value="PHD"/>
    <property type="match status" value="1"/>
</dbReference>
<dbReference type="InParanoid" id="A0A6J2YSU0"/>
<evidence type="ECO:0000256" key="3">
    <source>
        <dbReference type="ARBA" id="ARBA00022833"/>
    </source>
</evidence>